<comment type="caution">
    <text evidence="2">The sequence shown here is derived from an EMBL/GenBank/DDBJ whole genome shotgun (WGS) entry which is preliminary data.</text>
</comment>
<proteinExistence type="predicted"/>
<evidence type="ECO:0008006" key="4">
    <source>
        <dbReference type="Google" id="ProtNLM"/>
    </source>
</evidence>
<evidence type="ECO:0000313" key="2">
    <source>
        <dbReference type="EMBL" id="TFJ92902.1"/>
    </source>
</evidence>
<dbReference type="EMBL" id="SRHY01000014">
    <property type="protein sequence ID" value="TFJ92902.1"/>
    <property type="molecule type" value="Genomic_DNA"/>
</dbReference>
<dbReference type="AlphaFoldDB" id="A0A4Y9AC76"/>
<reference evidence="2 3" key="1">
    <citation type="submission" date="2019-03" db="EMBL/GenBank/DDBJ databases">
        <title>Genome sequence of Lentibacillus salicampi ATCC BAA-719.</title>
        <authorList>
            <person name="Maclea K.S."/>
            <person name="Simoes Junior M."/>
        </authorList>
    </citation>
    <scope>NUCLEOTIDE SEQUENCE [LARGE SCALE GENOMIC DNA]</scope>
    <source>
        <strain evidence="2 3">ATCC BAA-719</strain>
    </source>
</reference>
<name>A0A4Y9AC76_9BACI</name>
<keyword evidence="1" id="KW-0812">Transmembrane</keyword>
<gene>
    <name evidence="2" type="ORF">E4U82_09780</name>
</gene>
<dbReference type="Proteomes" id="UP000298484">
    <property type="component" value="Unassembled WGS sequence"/>
</dbReference>
<feature type="transmembrane region" description="Helical" evidence="1">
    <location>
        <begin position="9"/>
        <end position="28"/>
    </location>
</feature>
<protein>
    <recommendedName>
        <fullName evidence="4">Histidine kinase</fullName>
    </recommendedName>
</protein>
<feature type="transmembrane region" description="Helical" evidence="1">
    <location>
        <begin position="63"/>
        <end position="87"/>
    </location>
</feature>
<accession>A0A4Y9AC76</accession>
<dbReference type="OrthoDB" id="2428753at2"/>
<organism evidence="2 3">
    <name type="scientific">Lentibacillus salicampi</name>
    <dbReference type="NCBI Taxonomy" id="175306"/>
    <lineage>
        <taxon>Bacteria</taxon>
        <taxon>Bacillati</taxon>
        <taxon>Bacillota</taxon>
        <taxon>Bacilli</taxon>
        <taxon>Bacillales</taxon>
        <taxon>Bacillaceae</taxon>
        <taxon>Lentibacillus</taxon>
    </lineage>
</organism>
<feature type="transmembrane region" description="Helical" evidence="1">
    <location>
        <begin position="34"/>
        <end position="56"/>
    </location>
</feature>
<evidence type="ECO:0000313" key="3">
    <source>
        <dbReference type="Proteomes" id="UP000298484"/>
    </source>
</evidence>
<sequence length="90" mass="9978">MLHKKKAKNILGVLSILTVLINIIFFFIVRGPDINFISVIIVFTILSMLGIIFAIISKKMWFVIIGILLNSAVLVFAYFLLLGAVGISEP</sequence>
<keyword evidence="1" id="KW-0472">Membrane</keyword>
<keyword evidence="1" id="KW-1133">Transmembrane helix</keyword>
<keyword evidence="3" id="KW-1185">Reference proteome</keyword>
<evidence type="ECO:0000256" key="1">
    <source>
        <dbReference type="SAM" id="Phobius"/>
    </source>
</evidence>